<comment type="caution">
    <text evidence="1">The sequence shown here is derived from an EMBL/GenBank/DDBJ whole genome shotgun (WGS) entry which is preliminary data.</text>
</comment>
<sequence>MQEYNEWANLQKQENNTNKTTNTVSVVLSGLLYNYSKINNNALANNKIQVVNGKYDDKYINGVWQNPYDTNITFAIASPVITLSKANVAVTLPTTLWQKNVSTSSIDIDFGDGTGYKSLNNAATASTTYTTIGNYTWTYKVQLSGGQYKYCRQKVIVKQFITTV</sequence>
<dbReference type="InterPro" id="IPR035986">
    <property type="entry name" value="PKD_dom_sf"/>
</dbReference>
<keyword evidence="2" id="KW-1185">Reference proteome</keyword>
<dbReference type="Proteomes" id="UP001597441">
    <property type="component" value="Unassembled WGS sequence"/>
</dbReference>
<dbReference type="RefSeq" id="WP_388020651.1">
    <property type="nucleotide sequence ID" value="NZ_JBHUDT010000008.1"/>
</dbReference>
<proteinExistence type="predicted"/>
<dbReference type="Gene3D" id="2.60.40.10">
    <property type="entry name" value="Immunoglobulins"/>
    <property type="match status" value="1"/>
</dbReference>
<evidence type="ECO:0000313" key="2">
    <source>
        <dbReference type="Proteomes" id="UP001597441"/>
    </source>
</evidence>
<name>A0ABW5JV01_9FLAO</name>
<dbReference type="SUPFAM" id="SSF49299">
    <property type="entry name" value="PKD domain"/>
    <property type="match status" value="1"/>
</dbReference>
<protein>
    <recommendedName>
        <fullName evidence="3">PKD domain-containing protein</fullName>
    </recommendedName>
</protein>
<evidence type="ECO:0008006" key="3">
    <source>
        <dbReference type="Google" id="ProtNLM"/>
    </source>
</evidence>
<dbReference type="EMBL" id="JBHULK010000008">
    <property type="protein sequence ID" value="MFD2536355.1"/>
    <property type="molecule type" value="Genomic_DNA"/>
</dbReference>
<gene>
    <name evidence="1" type="ORF">ACFSQS_14680</name>
</gene>
<organism evidence="1 2">
    <name type="scientific">Gelatiniphilus marinus</name>
    <dbReference type="NCBI Taxonomy" id="1759464"/>
    <lineage>
        <taxon>Bacteria</taxon>
        <taxon>Pseudomonadati</taxon>
        <taxon>Bacteroidota</taxon>
        <taxon>Flavobacteriia</taxon>
        <taxon>Flavobacteriales</taxon>
        <taxon>Flavobacteriaceae</taxon>
        <taxon>Gelatiniphilus</taxon>
    </lineage>
</organism>
<reference evidence="2" key="1">
    <citation type="journal article" date="2019" name="Int. J. Syst. Evol. Microbiol.">
        <title>The Global Catalogue of Microorganisms (GCM) 10K type strain sequencing project: providing services to taxonomists for standard genome sequencing and annotation.</title>
        <authorList>
            <consortium name="The Broad Institute Genomics Platform"/>
            <consortium name="The Broad Institute Genome Sequencing Center for Infectious Disease"/>
            <person name="Wu L."/>
            <person name="Ma J."/>
        </authorList>
    </citation>
    <scope>NUCLEOTIDE SEQUENCE [LARGE SCALE GENOMIC DNA]</scope>
    <source>
        <strain evidence="2">KCTC 42903</strain>
    </source>
</reference>
<accession>A0ABW5JV01</accession>
<dbReference type="InterPro" id="IPR013783">
    <property type="entry name" value="Ig-like_fold"/>
</dbReference>
<evidence type="ECO:0000313" key="1">
    <source>
        <dbReference type="EMBL" id="MFD2536355.1"/>
    </source>
</evidence>